<evidence type="ECO:0000313" key="2">
    <source>
        <dbReference type="Proteomes" id="UP000294847"/>
    </source>
</evidence>
<reference evidence="1 2" key="1">
    <citation type="journal article" date="2019" name="Mol. Biol. Evol.">
        <title>Blast fungal genomes show frequent chromosomal changes, gene gains and losses, and effector gene turnover.</title>
        <authorList>
            <person name="Gomez Luciano L.B."/>
            <person name="Jason Tsai I."/>
            <person name="Chuma I."/>
            <person name="Tosa Y."/>
            <person name="Chen Y.H."/>
            <person name="Li J.Y."/>
            <person name="Li M.Y."/>
            <person name="Jade Lu M.Y."/>
            <person name="Nakayashiki H."/>
            <person name="Li W.H."/>
        </authorList>
    </citation>
    <scope>NUCLEOTIDE SEQUENCE [LARGE SCALE GENOMIC DNA]</scope>
    <source>
        <strain evidence="1">MZ5-1-6</strain>
    </source>
</reference>
<gene>
    <name evidence="1" type="ORF">PoMZ_03341</name>
</gene>
<dbReference type="AlphaFoldDB" id="A0A4P7N7H7"/>
<sequence length="78" mass="8978">MLFNAETNGFIIIDFEKALLFKPFRPPLVQLASNKRKRKPNIIYPSKSGKPVGRNQISRVFSEDIGLIKMAFNRPQPF</sequence>
<organism evidence="1 2">
    <name type="scientific">Pyricularia oryzae</name>
    <name type="common">Rice blast fungus</name>
    <name type="synonym">Magnaporthe oryzae</name>
    <dbReference type="NCBI Taxonomy" id="318829"/>
    <lineage>
        <taxon>Eukaryota</taxon>
        <taxon>Fungi</taxon>
        <taxon>Dikarya</taxon>
        <taxon>Ascomycota</taxon>
        <taxon>Pezizomycotina</taxon>
        <taxon>Sordariomycetes</taxon>
        <taxon>Sordariomycetidae</taxon>
        <taxon>Magnaporthales</taxon>
        <taxon>Pyriculariaceae</taxon>
        <taxon>Pyricularia</taxon>
    </lineage>
</organism>
<accession>A0A4P7N7H7</accession>
<dbReference type="Proteomes" id="UP000294847">
    <property type="component" value="Chromosome 3"/>
</dbReference>
<protein>
    <recommendedName>
        <fullName evidence="3">Protein kinase domain-containing protein</fullName>
    </recommendedName>
</protein>
<evidence type="ECO:0000313" key="1">
    <source>
        <dbReference type="EMBL" id="QBZ58389.1"/>
    </source>
</evidence>
<dbReference type="EMBL" id="CP034206">
    <property type="protein sequence ID" value="QBZ58389.1"/>
    <property type="molecule type" value="Genomic_DNA"/>
</dbReference>
<evidence type="ECO:0008006" key="3">
    <source>
        <dbReference type="Google" id="ProtNLM"/>
    </source>
</evidence>
<name>A0A4P7N7H7_PYROR</name>
<proteinExistence type="predicted"/>